<evidence type="ECO:0000259" key="1">
    <source>
        <dbReference type="Pfam" id="PF12937"/>
    </source>
</evidence>
<gene>
    <name evidence="2" type="ORF">BRADI_1g57950v3</name>
</gene>
<proteinExistence type="predicted"/>
<name>I1H3W6_BRADI</name>
<dbReference type="EnsemblPlants" id="KQK20982">
    <property type="protein sequence ID" value="KQK20982"/>
    <property type="gene ID" value="BRADI_1g57950v3"/>
</dbReference>
<evidence type="ECO:0000313" key="2">
    <source>
        <dbReference type="EMBL" id="KQK20982.1"/>
    </source>
</evidence>
<accession>I1H3W6</accession>
<dbReference type="AlphaFoldDB" id="I1H3W6"/>
<organism evidence="3">
    <name type="scientific">Brachypodium distachyon</name>
    <name type="common">Purple false brome</name>
    <name type="synonym">Trachynia distachya</name>
    <dbReference type="NCBI Taxonomy" id="15368"/>
    <lineage>
        <taxon>Eukaryota</taxon>
        <taxon>Viridiplantae</taxon>
        <taxon>Streptophyta</taxon>
        <taxon>Embryophyta</taxon>
        <taxon>Tracheophyta</taxon>
        <taxon>Spermatophyta</taxon>
        <taxon>Magnoliopsida</taxon>
        <taxon>Liliopsida</taxon>
        <taxon>Poales</taxon>
        <taxon>Poaceae</taxon>
        <taxon>BOP clade</taxon>
        <taxon>Pooideae</taxon>
        <taxon>Stipodae</taxon>
        <taxon>Brachypodieae</taxon>
        <taxon>Brachypodium</taxon>
    </lineage>
</organism>
<dbReference type="Gene3D" id="1.20.1280.50">
    <property type="match status" value="1"/>
</dbReference>
<reference evidence="2" key="2">
    <citation type="submission" date="2017-06" db="EMBL/GenBank/DDBJ databases">
        <title>WGS assembly of Brachypodium distachyon.</title>
        <authorList>
            <consortium name="The International Brachypodium Initiative"/>
            <person name="Lucas S."/>
            <person name="Harmon-Smith M."/>
            <person name="Lail K."/>
            <person name="Tice H."/>
            <person name="Grimwood J."/>
            <person name="Bruce D."/>
            <person name="Barry K."/>
            <person name="Shu S."/>
            <person name="Lindquist E."/>
            <person name="Wang M."/>
            <person name="Pitluck S."/>
            <person name="Vogel J.P."/>
            <person name="Garvin D.F."/>
            <person name="Mockler T.C."/>
            <person name="Schmutz J."/>
            <person name="Rokhsar D."/>
            <person name="Bevan M.W."/>
        </authorList>
    </citation>
    <scope>NUCLEOTIDE SEQUENCE</scope>
    <source>
        <strain evidence="2">Bd21</strain>
    </source>
</reference>
<dbReference type="OrthoDB" id="550575at2759"/>
<dbReference type="eggNOG" id="KOG1947">
    <property type="taxonomic scope" value="Eukaryota"/>
</dbReference>
<sequence length="123" mass="14161">MGEECNEYRCWEELLPDGLGLIFRNLSLQEVLTVVPQVCKSWNRVVSGPYCWQEIDIDEWCQRNWWKSEKLTRMVHMLIACSGGSFCRFSVSVLPNDSLFAFIADQQLVAAAPCQPHSWHPSP</sequence>
<dbReference type="STRING" id="15368.I1H3W6"/>
<dbReference type="EMBL" id="CM000880">
    <property type="protein sequence ID" value="KQK20982.1"/>
    <property type="molecule type" value="Genomic_DNA"/>
</dbReference>
<protein>
    <recommendedName>
        <fullName evidence="1">F-box domain-containing protein</fullName>
    </recommendedName>
</protein>
<dbReference type="SUPFAM" id="SSF81383">
    <property type="entry name" value="F-box domain"/>
    <property type="match status" value="1"/>
</dbReference>
<keyword evidence="4" id="KW-1185">Reference proteome</keyword>
<reference evidence="2 3" key="1">
    <citation type="journal article" date="2010" name="Nature">
        <title>Genome sequencing and analysis of the model grass Brachypodium distachyon.</title>
        <authorList>
            <consortium name="International Brachypodium Initiative"/>
        </authorList>
    </citation>
    <scope>NUCLEOTIDE SEQUENCE [LARGE SCALE GENOMIC DNA]</scope>
    <source>
        <strain evidence="2 3">Bd21</strain>
    </source>
</reference>
<dbReference type="PANTHER" id="PTHR38926:SF70">
    <property type="entry name" value="F-BOX DOMAIN-CONTAINING PROTEIN"/>
    <property type="match status" value="1"/>
</dbReference>
<dbReference type="PANTHER" id="PTHR38926">
    <property type="entry name" value="F-BOX DOMAIN CONTAINING PROTEIN, EXPRESSED"/>
    <property type="match status" value="1"/>
</dbReference>
<dbReference type="OMA" id="WAYNYAT"/>
<dbReference type="HOGENOM" id="CLU_2213770_0_0_1"/>
<dbReference type="InterPro" id="IPR036047">
    <property type="entry name" value="F-box-like_dom_sf"/>
</dbReference>
<dbReference type="Gramene" id="KQK20982">
    <property type="protein sequence ID" value="KQK20982"/>
    <property type="gene ID" value="BRADI_1g57950v3"/>
</dbReference>
<evidence type="ECO:0000313" key="4">
    <source>
        <dbReference type="Proteomes" id="UP000008810"/>
    </source>
</evidence>
<dbReference type="InterPro" id="IPR001810">
    <property type="entry name" value="F-box_dom"/>
</dbReference>
<dbReference type="Pfam" id="PF12937">
    <property type="entry name" value="F-box-like"/>
    <property type="match status" value="1"/>
</dbReference>
<reference evidence="3" key="3">
    <citation type="submission" date="2018-08" db="UniProtKB">
        <authorList>
            <consortium name="EnsemblPlants"/>
        </authorList>
    </citation>
    <scope>IDENTIFICATION</scope>
    <source>
        <strain evidence="3">cv. Bd21</strain>
    </source>
</reference>
<dbReference type="FunFam" id="1.20.1280.50:FF:000022">
    <property type="entry name" value="F-box protein FBW2"/>
    <property type="match status" value="1"/>
</dbReference>
<evidence type="ECO:0000313" key="3">
    <source>
        <dbReference type="EnsemblPlants" id="KQK20982"/>
    </source>
</evidence>
<dbReference type="Proteomes" id="UP000008810">
    <property type="component" value="Chromosome 1"/>
</dbReference>
<dbReference type="InParanoid" id="I1H3W6"/>
<feature type="domain" description="F-box" evidence="1">
    <location>
        <begin position="21"/>
        <end position="57"/>
    </location>
</feature>